<dbReference type="RefSeq" id="WP_264756314.1">
    <property type="nucleotide sequence ID" value="NZ_CP139961.1"/>
</dbReference>
<dbReference type="Pfam" id="PF02661">
    <property type="entry name" value="Fic"/>
    <property type="match status" value="1"/>
</dbReference>
<accession>A0ABZ0X114</accession>
<dbReference type="PANTHER" id="PTHR13504:SF38">
    <property type="entry name" value="FIDO DOMAIN-CONTAINING PROTEIN"/>
    <property type="match status" value="1"/>
</dbReference>
<organism evidence="2 3">
    <name type="scientific">Moraxella canis</name>
    <dbReference type="NCBI Taxonomy" id="90239"/>
    <lineage>
        <taxon>Bacteria</taxon>
        <taxon>Pseudomonadati</taxon>
        <taxon>Pseudomonadota</taxon>
        <taxon>Gammaproteobacteria</taxon>
        <taxon>Moraxellales</taxon>
        <taxon>Moraxellaceae</taxon>
        <taxon>Moraxella</taxon>
    </lineage>
</organism>
<dbReference type="InterPro" id="IPR036597">
    <property type="entry name" value="Fido-like_dom_sf"/>
</dbReference>
<dbReference type="Proteomes" id="UP001324384">
    <property type="component" value="Chromosome"/>
</dbReference>
<gene>
    <name evidence="2" type="ORF">U0021_08885</name>
</gene>
<proteinExistence type="predicted"/>
<dbReference type="InterPro" id="IPR036390">
    <property type="entry name" value="WH_DNA-bd_sf"/>
</dbReference>
<dbReference type="EMBL" id="CP139961">
    <property type="protein sequence ID" value="WQE04987.1"/>
    <property type="molecule type" value="Genomic_DNA"/>
</dbReference>
<reference evidence="2 3" key="1">
    <citation type="submission" date="2023-12" db="EMBL/GenBank/DDBJ databases">
        <title>Genome sequencing and assembly of bacterial species from a model synthetic community.</title>
        <authorList>
            <person name="Hogle S.L."/>
        </authorList>
    </citation>
    <scope>NUCLEOTIDE SEQUENCE [LARGE SCALE GENOMIC DNA]</scope>
    <source>
        <strain evidence="2 3">HAMBI_2792</strain>
    </source>
</reference>
<dbReference type="InterPro" id="IPR011991">
    <property type="entry name" value="ArsR-like_HTH"/>
</dbReference>
<evidence type="ECO:0000313" key="3">
    <source>
        <dbReference type="Proteomes" id="UP001324384"/>
    </source>
</evidence>
<dbReference type="SUPFAM" id="SSF46785">
    <property type="entry name" value="Winged helix' DNA-binding domain"/>
    <property type="match status" value="1"/>
</dbReference>
<keyword evidence="3" id="KW-1185">Reference proteome</keyword>
<dbReference type="InterPro" id="IPR005471">
    <property type="entry name" value="Tscrpt_reg_IclR_N"/>
</dbReference>
<dbReference type="Gene3D" id="1.10.3290.10">
    <property type="entry name" value="Fido-like domain"/>
    <property type="match status" value="1"/>
</dbReference>
<dbReference type="InterPro" id="IPR040198">
    <property type="entry name" value="Fido_containing"/>
</dbReference>
<dbReference type="InterPro" id="IPR036388">
    <property type="entry name" value="WH-like_DNA-bd_sf"/>
</dbReference>
<dbReference type="InterPro" id="IPR003812">
    <property type="entry name" value="Fido"/>
</dbReference>
<dbReference type="CDD" id="cd00090">
    <property type="entry name" value="HTH_ARSR"/>
    <property type="match status" value="1"/>
</dbReference>
<evidence type="ECO:0000259" key="1">
    <source>
        <dbReference type="PROSITE" id="PS51459"/>
    </source>
</evidence>
<name>A0ABZ0X114_9GAMM</name>
<protein>
    <submittedName>
        <fullName evidence="2">Fic family protein</fullName>
    </submittedName>
</protein>
<dbReference type="SUPFAM" id="SSF140931">
    <property type="entry name" value="Fic-like"/>
    <property type="match status" value="1"/>
</dbReference>
<evidence type="ECO:0000313" key="2">
    <source>
        <dbReference type="EMBL" id="WQE04987.1"/>
    </source>
</evidence>
<dbReference type="Pfam" id="PF09339">
    <property type="entry name" value="HTH_IclR"/>
    <property type="match status" value="1"/>
</dbReference>
<feature type="domain" description="Fido" evidence="1">
    <location>
        <begin position="1"/>
        <end position="153"/>
    </location>
</feature>
<sequence length="251" mass="28194">MTMILQLHQIATEGAIDNDAISGEFRQDDEIVIADYHGQIVHQPPAWQTLPTLMQAYCDFANADHQGDDFIHPIVKAIILHFLLGFIHPFGDGNGRTARALFYWSLQKSGYTHFDYISISRLLYKAPKQYAQSYIDVETDELDMTYFIAYQLTIIDRAINDLQALLSIDQVPQSMPKSVPANPTVDYSSLSIHQYQLLTNTPADQVLTAKQVSNELGISDSTARKLLNELESMGLATTVRNGRGKGYLLVR</sequence>
<dbReference type="PANTHER" id="PTHR13504">
    <property type="entry name" value="FIDO DOMAIN-CONTAINING PROTEIN DDB_G0283145"/>
    <property type="match status" value="1"/>
</dbReference>
<dbReference type="Gene3D" id="1.10.10.10">
    <property type="entry name" value="Winged helix-like DNA-binding domain superfamily/Winged helix DNA-binding domain"/>
    <property type="match status" value="1"/>
</dbReference>
<dbReference type="PROSITE" id="PS51459">
    <property type="entry name" value="FIDO"/>
    <property type="match status" value="1"/>
</dbReference>